<feature type="region of interest" description="Disordered" evidence="1">
    <location>
        <begin position="32"/>
        <end position="53"/>
    </location>
</feature>
<proteinExistence type="predicted"/>
<sequence length="251" mass="26746">MPPPASLAARPRRVREAQAFPLLTPTTEVTAGFSPVSGGRNPPFPHSAGRRSLGPHRCAFSSGPKPGVWFCLHSPANLCSYAPKRRKLDVLRCGSRPRLARYLRRRSRPRITGGGGQGLRSGVPNARSGRRGSTGVPDEAGPPRVSVATGSCQALAPRTGYLPFLCGSRGGASRLPGWEGGRPCPRNSQIPPQTKIAGIQLGAPHRAPPPPPRPDIRSVFLQPGFLTPAPLRWERINGVGWGDSNDLGRGH</sequence>
<dbReference type="EMBL" id="OX459951">
    <property type="protein sequence ID" value="CAI9157113.1"/>
    <property type="molecule type" value="Genomic_DNA"/>
</dbReference>
<evidence type="ECO:0000313" key="3">
    <source>
        <dbReference type="Proteomes" id="UP001176941"/>
    </source>
</evidence>
<keyword evidence="3" id="KW-1185">Reference proteome</keyword>
<organism evidence="2 3">
    <name type="scientific">Rangifer tarandus platyrhynchus</name>
    <name type="common">Svalbard reindeer</name>
    <dbReference type="NCBI Taxonomy" id="3082113"/>
    <lineage>
        <taxon>Eukaryota</taxon>
        <taxon>Metazoa</taxon>
        <taxon>Chordata</taxon>
        <taxon>Craniata</taxon>
        <taxon>Vertebrata</taxon>
        <taxon>Euteleostomi</taxon>
        <taxon>Mammalia</taxon>
        <taxon>Eutheria</taxon>
        <taxon>Laurasiatheria</taxon>
        <taxon>Artiodactyla</taxon>
        <taxon>Ruminantia</taxon>
        <taxon>Pecora</taxon>
        <taxon>Cervidae</taxon>
        <taxon>Odocoileinae</taxon>
        <taxon>Rangifer</taxon>
    </lineage>
</organism>
<evidence type="ECO:0000313" key="2">
    <source>
        <dbReference type="EMBL" id="CAI9157113.1"/>
    </source>
</evidence>
<name>A0ABN8Y9H9_RANTA</name>
<protein>
    <submittedName>
        <fullName evidence="2">Uncharacterized protein</fullName>
    </submittedName>
</protein>
<reference evidence="2" key="1">
    <citation type="submission" date="2023-04" db="EMBL/GenBank/DDBJ databases">
        <authorList>
            <consortium name="ELIXIR-Norway"/>
        </authorList>
    </citation>
    <scope>NUCLEOTIDE SEQUENCE [LARGE SCALE GENOMIC DNA]</scope>
</reference>
<evidence type="ECO:0000256" key="1">
    <source>
        <dbReference type="SAM" id="MobiDB-lite"/>
    </source>
</evidence>
<dbReference type="Proteomes" id="UP001176941">
    <property type="component" value="Chromosome 15"/>
</dbReference>
<feature type="region of interest" description="Disordered" evidence="1">
    <location>
        <begin position="103"/>
        <end position="147"/>
    </location>
</feature>
<accession>A0ABN8Y9H9</accession>
<gene>
    <name evidence="2" type="ORF">MRATA1EN1_LOCUS6075</name>
</gene>